<accession>A0A1F6MAS8</accession>
<sequence length="76" mass="8867">MFMITDPTVASAVRDLERDPANKDLPEQFWNDLAIELSDIRYYYIGGMQLSPSYHEARTFAEDAVKSWHERLRQGC</sequence>
<comment type="caution">
    <text evidence="1">The sequence shown here is derived from an EMBL/GenBank/DDBJ whole genome shotgun (WGS) entry which is preliminary data.</text>
</comment>
<dbReference type="EMBL" id="MFPU01000084">
    <property type="protein sequence ID" value="OGH68714.1"/>
    <property type="molecule type" value="Genomic_DNA"/>
</dbReference>
<name>A0A1F6MAS8_9BACT</name>
<gene>
    <name evidence="1" type="ORF">A2754_02450</name>
</gene>
<evidence type="ECO:0000313" key="2">
    <source>
        <dbReference type="Proteomes" id="UP000177953"/>
    </source>
</evidence>
<protein>
    <submittedName>
        <fullName evidence="1">Uncharacterized protein</fullName>
    </submittedName>
</protein>
<dbReference type="AlphaFoldDB" id="A0A1F6MAS8"/>
<proteinExistence type="predicted"/>
<dbReference type="Proteomes" id="UP000177953">
    <property type="component" value="Unassembled WGS sequence"/>
</dbReference>
<organism evidence="1 2">
    <name type="scientific">Candidatus Magasanikbacteria bacterium RIFCSPHIGHO2_01_FULL_47_8</name>
    <dbReference type="NCBI Taxonomy" id="1798673"/>
    <lineage>
        <taxon>Bacteria</taxon>
        <taxon>Candidatus Magasanikiibacteriota</taxon>
    </lineage>
</organism>
<reference evidence="1 2" key="1">
    <citation type="journal article" date="2016" name="Nat. Commun.">
        <title>Thousands of microbial genomes shed light on interconnected biogeochemical processes in an aquifer system.</title>
        <authorList>
            <person name="Anantharaman K."/>
            <person name="Brown C.T."/>
            <person name="Hug L.A."/>
            <person name="Sharon I."/>
            <person name="Castelle C.J."/>
            <person name="Probst A.J."/>
            <person name="Thomas B.C."/>
            <person name="Singh A."/>
            <person name="Wilkins M.J."/>
            <person name="Karaoz U."/>
            <person name="Brodie E.L."/>
            <person name="Williams K.H."/>
            <person name="Hubbard S.S."/>
            <person name="Banfield J.F."/>
        </authorList>
    </citation>
    <scope>NUCLEOTIDE SEQUENCE [LARGE SCALE GENOMIC DNA]</scope>
</reference>
<evidence type="ECO:0000313" key="1">
    <source>
        <dbReference type="EMBL" id="OGH68714.1"/>
    </source>
</evidence>